<keyword evidence="1" id="KW-0732">Signal</keyword>
<evidence type="ECO:0000313" key="3">
    <source>
        <dbReference type="Proteomes" id="UP001454036"/>
    </source>
</evidence>
<evidence type="ECO:0000313" key="2">
    <source>
        <dbReference type="EMBL" id="GAA0152473.1"/>
    </source>
</evidence>
<feature type="signal peptide" evidence="1">
    <location>
        <begin position="1"/>
        <end position="22"/>
    </location>
</feature>
<comment type="caution">
    <text evidence="2">The sequence shown here is derived from an EMBL/GenBank/DDBJ whole genome shotgun (WGS) entry which is preliminary data.</text>
</comment>
<evidence type="ECO:0008006" key="4">
    <source>
        <dbReference type="Google" id="ProtNLM"/>
    </source>
</evidence>
<feature type="chain" id="PRO_5043405302" description="Ricin B lectin domain-containing protein" evidence="1">
    <location>
        <begin position="23"/>
        <end position="219"/>
    </location>
</feature>
<sequence>MYQNTCPLFVLFLAINCALCYGSGHIKSNQLCSQCSVCDTNKCPPSESYPHMTAYDDTLIAGASQSDYVHSSDRGVYSVPDIKGGDSVKYNSYFGWESLSGSSSGYHRFRNYMDRCSNGQSYLSTDKHGNVKLHALESLEDMGDADWKSINPPKKLNHREFRFWVNRSTGKCLTVSEGNGKKRKVGVSKCKFDGSNPFQLFAFRFHYHKSFCCCGLRNE</sequence>
<protein>
    <recommendedName>
        <fullName evidence="4">Ricin B lectin domain-containing protein</fullName>
    </recommendedName>
</protein>
<keyword evidence="3" id="KW-1185">Reference proteome</keyword>
<reference evidence="2 3" key="1">
    <citation type="submission" date="2024-01" db="EMBL/GenBank/DDBJ databases">
        <title>The complete chloroplast genome sequence of Lithospermum erythrorhizon: insights into the phylogenetic relationship among Boraginaceae species and the maternal lineages of purple gromwells.</title>
        <authorList>
            <person name="Okada T."/>
            <person name="Watanabe K."/>
        </authorList>
    </citation>
    <scope>NUCLEOTIDE SEQUENCE [LARGE SCALE GENOMIC DNA]</scope>
</reference>
<accession>A0AAV3PMZ2</accession>
<evidence type="ECO:0000256" key="1">
    <source>
        <dbReference type="SAM" id="SignalP"/>
    </source>
</evidence>
<name>A0AAV3PMZ2_LITER</name>
<proteinExistence type="predicted"/>
<dbReference type="AlphaFoldDB" id="A0AAV3PMZ2"/>
<organism evidence="2 3">
    <name type="scientific">Lithospermum erythrorhizon</name>
    <name type="common">Purple gromwell</name>
    <name type="synonym">Lithospermum officinale var. erythrorhizon</name>
    <dbReference type="NCBI Taxonomy" id="34254"/>
    <lineage>
        <taxon>Eukaryota</taxon>
        <taxon>Viridiplantae</taxon>
        <taxon>Streptophyta</taxon>
        <taxon>Embryophyta</taxon>
        <taxon>Tracheophyta</taxon>
        <taxon>Spermatophyta</taxon>
        <taxon>Magnoliopsida</taxon>
        <taxon>eudicotyledons</taxon>
        <taxon>Gunneridae</taxon>
        <taxon>Pentapetalae</taxon>
        <taxon>asterids</taxon>
        <taxon>lamiids</taxon>
        <taxon>Boraginales</taxon>
        <taxon>Boraginaceae</taxon>
        <taxon>Boraginoideae</taxon>
        <taxon>Lithospermeae</taxon>
        <taxon>Lithospermum</taxon>
    </lineage>
</organism>
<gene>
    <name evidence="2" type="ORF">LIER_10947</name>
</gene>
<dbReference type="EMBL" id="BAABME010001990">
    <property type="protein sequence ID" value="GAA0152473.1"/>
    <property type="molecule type" value="Genomic_DNA"/>
</dbReference>
<dbReference type="Proteomes" id="UP001454036">
    <property type="component" value="Unassembled WGS sequence"/>
</dbReference>